<organism evidence="2 3">
    <name type="scientific">Plectus sambesii</name>
    <dbReference type="NCBI Taxonomy" id="2011161"/>
    <lineage>
        <taxon>Eukaryota</taxon>
        <taxon>Metazoa</taxon>
        <taxon>Ecdysozoa</taxon>
        <taxon>Nematoda</taxon>
        <taxon>Chromadorea</taxon>
        <taxon>Plectida</taxon>
        <taxon>Plectina</taxon>
        <taxon>Plectoidea</taxon>
        <taxon>Plectidae</taxon>
        <taxon>Plectus</taxon>
    </lineage>
</organism>
<name>A0A914X032_9BILA</name>
<proteinExistence type="predicted"/>
<dbReference type="WBParaSite" id="PSAMB.scaffold5923size10569.g27693.t1">
    <property type="protein sequence ID" value="PSAMB.scaffold5923size10569.g27693.t1"/>
    <property type="gene ID" value="PSAMB.scaffold5923size10569.g27693"/>
</dbReference>
<reference evidence="3" key="1">
    <citation type="submission" date="2022-11" db="UniProtKB">
        <authorList>
            <consortium name="WormBaseParasite"/>
        </authorList>
    </citation>
    <scope>IDENTIFICATION</scope>
</reference>
<sequence>MPFKQTVGHQNADGGSIKNVQGKYVGGERPEADDKDDIDFQQDIGSQVSTNGGSVVNISGLHVHNNSITHHDTLERTATASSEGADVHVAHGQGAASDTSNTEAHEQAKLEKLRHLKAQEANDVLTRNLTYLCENINNVELLHKFKEKGGIRSVPLSIIKAKEVPYFQNIALIDYLEKSGAVVFVKFIDSLLETDQKSVALQLAESLK</sequence>
<keyword evidence="2" id="KW-1185">Reference proteome</keyword>
<evidence type="ECO:0000256" key="1">
    <source>
        <dbReference type="SAM" id="MobiDB-lite"/>
    </source>
</evidence>
<dbReference type="Proteomes" id="UP000887566">
    <property type="component" value="Unplaced"/>
</dbReference>
<dbReference type="InterPro" id="IPR011029">
    <property type="entry name" value="DEATH-like_dom_sf"/>
</dbReference>
<dbReference type="SUPFAM" id="SSF47986">
    <property type="entry name" value="DEATH domain"/>
    <property type="match status" value="1"/>
</dbReference>
<accession>A0A914X032</accession>
<dbReference type="AlphaFoldDB" id="A0A914X032"/>
<protein>
    <submittedName>
        <fullName evidence="3">Uncharacterized protein</fullName>
    </submittedName>
</protein>
<evidence type="ECO:0000313" key="2">
    <source>
        <dbReference type="Proteomes" id="UP000887566"/>
    </source>
</evidence>
<dbReference type="Gene3D" id="1.10.533.10">
    <property type="entry name" value="Death Domain, Fas"/>
    <property type="match status" value="1"/>
</dbReference>
<dbReference type="CDD" id="cd01671">
    <property type="entry name" value="CARD"/>
    <property type="match status" value="1"/>
</dbReference>
<feature type="region of interest" description="Disordered" evidence="1">
    <location>
        <begin position="1"/>
        <end position="36"/>
    </location>
</feature>
<evidence type="ECO:0000313" key="3">
    <source>
        <dbReference type="WBParaSite" id="PSAMB.scaffold5923size10569.g27693.t1"/>
    </source>
</evidence>